<dbReference type="Proteomes" id="UP000190274">
    <property type="component" value="Chromosome F"/>
</dbReference>
<evidence type="ECO:0000256" key="1">
    <source>
        <dbReference type="SAM" id="MobiDB-lite"/>
    </source>
</evidence>
<feature type="domain" description="Micro-fibrillar-associated protein 1 C-terminal" evidence="2">
    <location>
        <begin position="129"/>
        <end position="245"/>
    </location>
</feature>
<reference evidence="3 4" key="1">
    <citation type="submission" date="2016-03" db="EMBL/GenBank/DDBJ databases">
        <authorList>
            <person name="Devillers H."/>
        </authorList>
    </citation>
    <scope>NUCLEOTIDE SEQUENCE [LARGE SCALE GENOMIC DNA]</scope>
    <source>
        <strain evidence="3">CBS 10888</strain>
    </source>
</reference>
<name>A0A1G4JK31_9SACH</name>
<dbReference type="PANTHER" id="PTHR15327">
    <property type="entry name" value="MICROFIBRIL-ASSOCIATED PROTEIN"/>
    <property type="match status" value="1"/>
</dbReference>
<feature type="compositionally biased region" description="Basic and acidic residues" evidence="1">
    <location>
        <begin position="103"/>
        <end position="112"/>
    </location>
</feature>
<feature type="compositionally biased region" description="Acidic residues" evidence="1">
    <location>
        <begin position="23"/>
        <end position="32"/>
    </location>
</feature>
<feature type="compositionally biased region" description="Basic and acidic residues" evidence="1">
    <location>
        <begin position="307"/>
        <end position="317"/>
    </location>
</feature>
<feature type="region of interest" description="Disordered" evidence="1">
    <location>
        <begin position="201"/>
        <end position="254"/>
    </location>
</feature>
<feature type="compositionally biased region" description="Low complexity" evidence="1">
    <location>
        <begin position="114"/>
        <end position="127"/>
    </location>
</feature>
<feature type="compositionally biased region" description="Basic and acidic residues" evidence="1">
    <location>
        <begin position="168"/>
        <end position="179"/>
    </location>
</feature>
<protein>
    <submittedName>
        <fullName evidence="3">LADA_0F05248g1_1</fullName>
    </submittedName>
</protein>
<feature type="compositionally biased region" description="Polar residues" evidence="1">
    <location>
        <begin position="90"/>
        <end position="101"/>
    </location>
</feature>
<feature type="compositionally biased region" description="Basic and acidic residues" evidence="1">
    <location>
        <begin position="221"/>
        <end position="239"/>
    </location>
</feature>
<dbReference type="Pfam" id="PF06991">
    <property type="entry name" value="MFAP1"/>
    <property type="match status" value="1"/>
</dbReference>
<sequence length="326" mass="35912">MVVRHFRRKDIPNHNVSSSSESSSDEPSDDEQANASIAPTAHKVSERKPETAKCTTGDFTPPNGAVIAKEVAKESPISPSSAAKEEGLPAQNTSHRTTSAGDKNVEAAHDGSSDDASSESNSDSDSASSEDDYMLHKPMFLKKGPAKNTTSDKPAEQAIETIKVSGRTQEEKERVKKTEPLVPIAVNAHSTDQELLQTILGLDDDDSKDPENELKLWNQRQESRALRSRQLLEEKQREQEDYESAKIASTLGPLDQMRDWEGARLIKSAQNSAADLLSKQNSKLNTSGPTKKRKYNPKALQKSQLRLKPELDSRNGQEADNEYSMM</sequence>
<feature type="region of interest" description="Disordered" evidence="1">
    <location>
        <begin position="276"/>
        <end position="326"/>
    </location>
</feature>
<dbReference type="InterPro" id="IPR009730">
    <property type="entry name" value="MFAP1_C"/>
</dbReference>
<dbReference type="OrthoDB" id="4070429at2759"/>
<organism evidence="3 4">
    <name type="scientific">Lachancea dasiensis</name>
    <dbReference type="NCBI Taxonomy" id="1072105"/>
    <lineage>
        <taxon>Eukaryota</taxon>
        <taxon>Fungi</taxon>
        <taxon>Dikarya</taxon>
        <taxon>Ascomycota</taxon>
        <taxon>Saccharomycotina</taxon>
        <taxon>Saccharomycetes</taxon>
        <taxon>Saccharomycetales</taxon>
        <taxon>Saccharomycetaceae</taxon>
        <taxon>Lachancea</taxon>
    </lineage>
</organism>
<dbReference type="AlphaFoldDB" id="A0A1G4JK31"/>
<evidence type="ECO:0000313" key="3">
    <source>
        <dbReference type="EMBL" id="SCU90605.1"/>
    </source>
</evidence>
<gene>
    <name evidence="3" type="ORF">LADA_0F05248G</name>
</gene>
<dbReference type="STRING" id="1266660.A0A1G4JK31"/>
<feature type="compositionally biased region" description="Polar residues" evidence="1">
    <location>
        <begin position="276"/>
        <end position="289"/>
    </location>
</feature>
<keyword evidence="4" id="KW-1185">Reference proteome</keyword>
<feature type="region of interest" description="Disordered" evidence="1">
    <location>
        <begin position="1"/>
        <end position="186"/>
    </location>
</feature>
<evidence type="ECO:0000313" key="4">
    <source>
        <dbReference type="Proteomes" id="UP000190274"/>
    </source>
</evidence>
<dbReference type="InterPro" id="IPR033194">
    <property type="entry name" value="MFAP1"/>
</dbReference>
<dbReference type="EMBL" id="LT598458">
    <property type="protein sequence ID" value="SCU90605.1"/>
    <property type="molecule type" value="Genomic_DNA"/>
</dbReference>
<accession>A0A1G4JK31</accession>
<evidence type="ECO:0000259" key="2">
    <source>
        <dbReference type="Pfam" id="PF06991"/>
    </source>
</evidence>
<proteinExistence type="predicted"/>